<dbReference type="InterPro" id="IPR016032">
    <property type="entry name" value="Sig_transdc_resp-reg_C-effctor"/>
</dbReference>
<dbReference type="InterPro" id="IPR002182">
    <property type="entry name" value="NB-ARC"/>
</dbReference>
<evidence type="ECO:0000313" key="9">
    <source>
        <dbReference type="Proteomes" id="UP001519291"/>
    </source>
</evidence>
<dbReference type="Pfam" id="PF00486">
    <property type="entry name" value="Trans_reg_C"/>
    <property type="match status" value="1"/>
</dbReference>
<dbReference type="Proteomes" id="UP001519291">
    <property type="component" value="Unassembled WGS sequence"/>
</dbReference>
<feature type="domain" description="OmpR/PhoB-type" evidence="7">
    <location>
        <begin position="1"/>
        <end position="104"/>
    </location>
</feature>
<evidence type="ECO:0000313" key="8">
    <source>
        <dbReference type="EMBL" id="MBP2401295.1"/>
    </source>
</evidence>
<organism evidence="8 9">
    <name type="scientific">Streptomyces syringium</name>
    <dbReference type="NCBI Taxonomy" id="76729"/>
    <lineage>
        <taxon>Bacteria</taxon>
        <taxon>Bacillati</taxon>
        <taxon>Actinomycetota</taxon>
        <taxon>Actinomycetes</taxon>
        <taxon>Kitasatosporales</taxon>
        <taxon>Streptomycetaceae</taxon>
        <taxon>Streptomyces</taxon>
    </lineage>
</organism>
<dbReference type="CDD" id="cd15831">
    <property type="entry name" value="BTAD"/>
    <property type="match status" value="1"/>
</dbReference>
<accession>A0ABS4XY54</accession>
<dbReference type="Pfam" id="PF03704">
    <property type="entry name" value="BTAD"/>
    <property type="match status" value="1"/>
</dbReference>
<keyword evidence="2" id="KW-0902">Two-component regulatory system</keyword>
<dbReference type="InterPro" id="IPR051677">
    <property type="entry name" value="AfsR-DnrI-RedD_regulator"/>
</dbReference>
<feature type="DNA-binding region" description="OmpR/PhoB-type" evidence="6">
    <location>
        <begin position="1"/>
        <end position="104"/>
    </location>
</feature>
<keyword evidence="5" id="KW-0804">Transcription</keyword>
<dbReference type="EMBL" id="JAGIOH010000001">
    <property type="protein sequence ID" value="MBP2401295.1"/>
    <property type="molecule type" value="Genomic_DNA"/>
</dbReference>
<dbReference type="InterPro" id="IPR011990">
    <property type="entry name" value="TPR-like_helical_dom_sf"/>
</dbReference>
<evidence type="ECO:0000256" key="2">
    <source>
        <dbReference type="ARBA" id="ARBA00023012"/>
    </source>
</evidence>
<dbReference type="InterPro" id="IPR036388">
    <property type="entry name" value="WH-like_DNA-bd_sf"/>
</dbReference>
<keyword evidence="4 6" id="KW-0238">DNA-binding</keyword>
<proteinExistence type="inferred from homology"/>
<evidence type="ECO:0000256" key="1">
    <source>
        <dbReference type="ARBA" id="ARBA00005820"/>
    </source>
</evidence>
<dbReference type="SMART" id="SM00862">
    <property type="entry name" value="Trans_reg_C"/>
    <property type="match status" value="1"/>
</dbReference>
<keyword evidence="3" id="KW-0805">Transcription regulation</keyword>
<sequence>MVNDAGGLTFAVLGRLRAWRDGEALELGSPQQRTLLAELLLRQGHAASAAEIVDAVWGENPPPRAVGALRTYVSRLRKLLEPEREPGAAPRFLVSVSDGYALRIPRQALDVARFEDRVAAAARARACGRLTDARDLLRSALALWTDEPLHGLAGAQVRSHRDRLADRRLMALETRLELDLELGAAEPALRELAELTARHPLRERLCALRLVALHRAGRSAEALAVYEETRRALSEELGLEPGRELVGIQRRILAAAPDAPAPGAGHLTPGERAVPAQLPGDPADFTGREETVDELCRALAPGHPQAVVTVAVSGIGGVGKSALAVHAAHRVREDFPHGQFYADLQGTGERPADPATVLGSFLRALGVDDAAVPDGLAERAACFRTQLADRRVLILLDNARDADQVRPFLPGTPSCAVLITSRAKLGDLPSARLMDLDVMTAREAVTLLGRVVGTDRTEAEPEPAAQLVLACGLLPLAVRIVAARLATRPTWTLATLNDRLADRKHRLAELRVADLAVEAAFALGYHQLDERARRTFRLLSLPDGTDISAAAAAAVLGLAEREAEPLCEALVDASLLESPAPGRYRFHDLLRLFARERAEAEESPRQRADALRRLMEFYVATARASHLLTSPGAGRRDVASPTPGLTFDSADAARDWLFTEASCLFAAVGQAVAEPSHAVAPAADLLLMMDGLFEYGAHGREFEQAARAVIACALRVADRRSAGRAYLVLGSVYYHADRLVELVPVCREALALSRAADDPLTTADCLVQLSRCDHHMRRHDAARERLSEALAVFRANGDRLGEANAFGALARVYLALGHREPALMVAEEGLALHRSLGSTHLVGHALYQLGIVLAGTGRTEESAARLTEALTLFGAHRNRLWEGLTLFRMAENDLAAGAPERAARHAEQSVATLEEVRDAWGRAKALAVLGHALDLLHHPDRARASRLAAYEIFLRLGVPEADDLRILLTRDGARETAGAGAREEAAARPAD</sequence>
<comment type="similarity">
    <text evidence="1">Belongs to the AfsR/DnrI/RedD regulatory family.</text>
</comment>
<dbReference type="PANTHER" id="PTHR35807">
    <property type="entry name" value="TRANSCRIPTIONAL REGULATOR REDD-RELATED"/>
    <property type="match status" value="1"/>
</dbReference>
<dbReference type="SMART" id="SM00028">
    <property type="entry name" value="TPR"/>
    <property type="match status" value="4"/>
</dbReference>
<evidence type="ECO:0000256" key="4">
    <source>
        <dbReference type="ARBA" id="ARBA00023125"/>
    </source>
</evidence>
<evidence type="ECO:0000259" key="7">
    <source>
        <dbReference type="PROSITE" id="PS51755"/>
    </source>
</evidence>
<protein>
    <submittedName>
        <fullName evidence="8">DNA-binding SARP family transcriptional activator</fullName>
    </submittedName>
</protein>
<dbReference type="PRINTS" id="PR00364">
    <property type="entry name" value="DISEASERSIST"/>
</dbReference>
<comment type="caution">
    <text evidence="8">The sequence shown here is derived from an EMBL/GenBank/DDBJ whole genome shotgun (WGS) entry which is preliminary data.</text>
</comment>
<keyword evidence="9" id="KW-1185">Reference proteome</keyword>
<dbReference type="Pfam" id="PF00931">
    <property type="entry name" value="NB-ARC"/>
    <property type="match status" value="1"/>
</dbReference>
<dbReference type="GO" id="GO:0003677">
    <property type="term" value="F:DNA binding"/>
    <property type="evidence" value="ECO:0007669"/>
    <property type="project" value="UniProtKB-KW"/>
</dbReference>
<dbReference type="InterPro" id="IPR001867">
    <property type="entry name" value="OmpR/PhoB-type_DNA-bd"/>
</dbReference>
<dbReference type="InterPro" id="IPR005158">
    <property type="entry name" value="BTAD"/>
</dbReference>
<dbReference type="SUPFAM" id="SSF52540">
    <property type="entry name" value="P-loop containing nucleoside triphosphate hydrolases"/>
    <property type="match status" value="1"/>
</dbReference>
<dbReference type="Gene3D" id="3.40.50.300">
    <property type="entry name" value="P-loop containing nucleotide triphosphate hydrolases"/>
    <property type="match status" value="1"/>
</dbReference>
<dbReference type="SMART" id="SM01043">
    <property type="entry name" value="BTAD"/>
    <property type="match status" value="1"/>
</dbReference>
<dbReference type="Gene3D" id="1.10.10.10">
    <property type="entry name" value="Winged helix-like DNA-binding domain superfamily/Winged helix DNA-binding domain"/>
    <property type="match status" value="2"/>
</dbReference>
<dbReference type="PANTHER" id="PTHR35807:SF1">
    <property type="entry name" value="TRANSCRIPTIONAL REGULATOR REDD"/>
    <property type="match status" value="1"/>
</dbReference>
<name>A0ABS4XY54_9ACTN</name>
<dbReference type="PROSITE" id="PS51755">
    <property type="entry name" value="OMPR_PHOB"/>
    <property type="match status" value="1"/>
</dbReference>
<dbReference type="SUPFAM" id="SSF46894">
    <property type="entry name" value="C-terminal effector domain of the bipartite response regulators"/>
    <property type="match status" value="1"/>
</dbReference>
<evidence type="ECO:0000256" key="5">
    <source>
        <dbReference type="ARBA" id="ARBA00023163"/>
    </source>
</evidence>
<dbReference type="Pfam" id="PF13424">
    <property type="entry name" value="TPR_12"/>
    <property type="match status" value="1"/>
</dbReference>
<dbReference type="RefSeq" id="WP_209513876.1">
    <property type="nucleotide sequence ID" value="NZ_JAGIOH010000001.1"/>
</dbReference>
<dbReference type="GeneID" id="91567639"/>
<dbReference type="SUPFAM" id="SSF48452">
    <property type="entry name" value="TPR-like"/>
    <property type="match status" value="3"/>
</dbReference>
<dbReference type="InterPro" id="IPR027417">
    <property type="entry name" value="P-loop_NTPase"/>
</dbReference>
<gene>
    <name evidence="8" type="ORF">JO379_000764</name>
</gene>
<reference evidence="8 9" key="1">
    <citation type="submission" date="2021-03" db="EMBL/GenBank/DDBJ databases">
        <title>Sequencing the genomes of 1000 actinobacteria strains.</title>
        <authorList>
            <person name="Klenk H.-P."/>
        </authorList>
    </citation>
    <scope>NUCLEOTIDE SEQUENCE [LARGE SCALE GENOMIC DNA]</scope>
    <source>
        <strain evidence="8 9">DSM 41480</strain>
    </source>
</reference>
<evidence type="ECO:0000256" key="6">
    <source>
        <dbReference type="PROSITE-ProRule" id="PRU01091"/>
    </source>
</evidence>
<evidence type="ECO:0000256" key="3">
    <source>
        <dbReference type="ARBA" id="ARBA00023015"/>
    </source>
</evidence>
<dbReference type="Gene3D" id="1.25.40.10">
    <property type="entry name" value="Tetratricopeptide repeat domain"/>
    <property type="match status" value="2"/>
</dbReference>
<dbReference type="InterPro" id="IPR019734">
    <property type="entry name" value="TPR_rpt"/>
</dbReference>